<name>A0ABY8EGT0_9FIRM</name>
<evidence type="ECO:0000256" key="1">
    <source>
        <dbReference type="ARBA" id="ARBA00011028"/>
    </source>
</evidence>
<organism evidence="5 6">
    <name type="scientific">Tepidibacter hydrothermalis</name>
    <dbReference type="NCBI Taxonomy" id="3036126"/>
    <lineage>
        <taxon>Bacteria</taxon>
        <taxon>Bacillati</taxon>
        <taxon>Bacillota</taxon>
        <taxon>Clostridia</taxon>
        <taxon>Peptostreptococcales</taxon>
        <taxon>Peptostreptococcaceae</taxon>
        <taxon>Tepidibacter</taxon>
    </lineage>
</organism>
<gene>
    <name evidence="5" type="ORF">P4S50_02580</name>
</gene>
<comment type="similarity">
    <text evidence="1">Belongs to the bacterial solute-binding protein 9 family.</text>
</comment>
<keyword evidence="2" id="KW-0813">Transport</keyword>
<keyword evidence="6" id="KW-1185">Reference proteome</keyword>
<dbReference type="EMBL" id="CP120733">
    <property type="protein sequence ID" value="WFD10979.1"/>
    <property type="molecule type" value="Genomic_DNA"/>
</dbReference>
<evidence type="ECO:0000256" key="2">
    <source>
        <dbReference type="ARBA" id="ARBA00022448"/>
    </source>
</evidence>
<dbReference type="InterPro" id="IPR050492">
    <property type="entry name" value="Bact_metal-bind_prot9"/>
</dbReference>
<keyword evidence="3" id="KW-0732">Signal</keyword>
<accession>A0ABY8EGT0</accession>
<reference evidence="5 6" key="1">
    <citation type="submission" date="2023-03" db="EMBL/GenBank/DDBJ databases">
        <title>Complete genome sequence of Tepidibacter sp. SWIR-1, isolated from a deep-sea hydrothermal vent.</title>
        <authorList>
            <person name="Li X."/>
        </authorList>
    </citation>
    <scope>NUCLEOTIDE SEQUENCE [LARGE SCALE GENOMIC DNA]</scope>
    <source>
        <strain evidence="5 6">SWIR-1</strain>
    </source>
</reference>
<evidence type="ECO:0000313" key="6">
    <source>
        <dbReference type="Proteomes" id="UP001222800"/>
    </source>
</evidence>
<evidence type="ECO:0000256" key="3">
    <source>
        <dbReference type="ARBA" id="ARBA00022729"/>
    </source>
</evidence>
<dbReference type="Proteomes" id="UP001222800">
    <property type="component" value="Chromosome"/>
</dbReference>
<dbReference type="PANTHER" id="PTHR42953">
    <property type="entry name" value="HIGH-AFFINITY ZINC UPTAKE SYSTEM PROTEIN ZNUA-RELATED"/>
    <property type="match status" value="1"/>
</dbReference>
<dbReference type="PROSITE" id="PS51257">
    <property type="entry name" value="PROKAR_LIPOPROTEIN"/>
    <property type="match status" value="1"/>
</dbReference>
<dbReference type="InterPro" id="IPR006127">
    <property type="entry name" value="ZnuA-like"/>
</dbReference>
<dbReference type="SUPFAM" id="SSF53807">
    <property type="entry name" value="Helical backbone' metal receptor"/>
    <property type="match status" value="1"/>
</dbReference>
<dbReference type="Pfam" id="PF01297">
    <property type="entry name" value="ZnuA"/>
    <property type="match status" value="1"/>
</dbReference>
<dbReference type="Gene3D" id="3.40.50.1980">
    <property type="entry name" value="Nitrogenase molybdenum iron protein domain"/>
    <property type="match status" value="2"/>
</dbReference>
<evidence type="ECO:0000313" key="5">
    <source>
        <dbReference type="EMBL" id="WFD10979.1"/>
    </source>
</evidence>
<feature type="region of interest" description="Disordered" evidence="4">
    <location>
        <begin position="136"/>
        <end position="158"/>
    </location>
</feature>
<protein>
    <submittedName>
        <fullName evidence="5">Zinc ABC transporter substrate-binding protein</fullName>
    </submittedName>
</protein>
<dbReference type="PANTHER" id="PTHR42953:SF3">
    <property type="entry name" value="HIGH-AFFINITY ZINC UPTAKE SYSTEM PROTEIN ZNUA"/>
    <property type="match status" value="1"/>
</dbReference>
<evidence type="ECO:0000256" key="4">
    <source>
        <dbReference type="SAM" id="MobiDB-lite"/>
    </source>
</evidence>
<proteinExistence type="inferred from homology"/>
<sequence>MKILKKNLIYILMILGLFLIGGCSNKEVYSNKDNDLGNNSMKVSVAIVPQKTFVKAVGGDLVDVEVMIPPGYSPANYQPTPKQMSKLSESQIYFSIGVPTEESNILPMIEGLDENIKVVHLDDKVRKVYPDRIFDEEHEHDSDEHDSDEHDHKGRDPHIWLSPKRAKIMIDDIKNELVQLDPDNKQIYEKNAINYIAKLDEVDKEIKNIINNVSKQSFIMYHPSFGYFADDYNLNMVAIEEDGKETTAKRLKEIIDFAKKNNIKFVFYQEEFDSKQAETIANEIGGKSIQVSPLSPNYIENLKNISDKFEEVLN</sequence>